<evidence type="ECO:0000256" key="6">
    <source>
        <dbReference type="ARBA" id="ARBA00022840"/>
    </source>
</evidence>
<feature type="transmembrane region" description="Helical" evidence="12">
    <location>
        <begin position="90"/>
        <end position="106"/>
    </location>
</feature>
<feature type="transmembrane region" description="Helical" evidence="12">
    <location>
        <begin position="254"/>
        <end position="272"/>
    </location>
</feature>
<keyword evidence="5" id="KW-0547">Nucleotide-binding</keyword>
<sequence>MTVAPPEVGAALLAHAEPPEEVLAALASTSDGLADDEARRRLAQVGPNRLPEAPRPNVVLRFLGHFDDVLIYILLAAAVLKAILGDWVDFTVILVVAVANAVVGFVQEGRADKALAGIATMLSLEADARRDGEWRSVPADDLVPGDVVRVRSGDRVPADVRLLDSTTLQVEEAALTGESVPAVKEVAAVGADAGVGDRSSMLFSGTIVTAGRGTGVVVATGPATQIGRIQELVAGVDHLDTPLTRQLARLGKQLSLLILLMAGAMLVIGRVIHSFALDELVSAAIGFAVAAVPEGLPALVTVTLALGVQQMARRNAITRKLTAVEGLGSVTTICSDKTGTLTRNEMTARTVVTAHGRYDVDGLGYEPVGAVRVQGSAQRQDAVPGDGAPGDSTDAPLDLARHGDLADLVVAGQLCNDARVVRTDGRWGIVGQPTEAAIVVLALKVGLTADATRLAVVPFESSTKFSATLDELADGTRFVHVLGAPDRLLERCTTQRTQAGPAPLDAARWHAAIDELGAQGLRVLAAARRPAPGEDALAADDVGSRLEFLGLVGIVDPPRPEAVAAIADCHRAGIKVKMITGDHPGTALAIARELGIVDVGEARGDDEVEVLTGAELEAMTNEQLRRRVRGVDVFARTSPEHKIRIVRALQSHREVVAMTGDGVNDAPALTRADIGIAMGIKGTEATKEAADIVLADDNFATIERAVEEGRRIYDNIRKSVAFLLPTNGAQSLVILVAVLLGLSLPLSPVQILWINLVTAVTLSLALAGEPAEPDIMTRRPRSPDEHVVSARSLALVLFASVVIGGATLAVYLLERHRLGAADAHAQTVAVAMLAFAQLAYLFSCRFLGSTSLTWRVLVGNRLVWIAAGALVVLQLVFTYAPFMNDWFDSAPIEPRDWGITIVGAVVVFLLVEGAKAVTRRVMRP</sequence>
<keyword evidence="15" id="KW-1185">Reference proteome</keyword>
<keyword evidence="3" id="KW-0597">Phosphoprotein</keyword>
<evidence type="ECO:0000256" key="11">
    <source>
        <dbReference type="ARBA" id="ARBA00049360"/>
    </source>
</evidence>
<dbReference type="Proteomes" id="UP000320461">
    <property type="component" value="Unassembled WGS sequence"/>
</dbReference>
<dbReference type="InterPro" id="IPR036412">
    <property type="entry name" value="HAD-like_sf"/>
</dbReference>
<dbReference type="SUPFAM" id="SSF81665">
    <property type="entry name" value="Calcium ATPase, transmembrane domain M"/>
    <property type="match status" value="1"/>
</dbReference>
<feature type="transmembrane region" description="Helical" evidence="12">
    <location>
        <begin position="862"/>
        <end position="882"/>
    </location>
</feature>
<dbReference type="NCBIfam" id="TIGR01494">
    <property type="entry name" value="ATPase_P-type"/>
    <property type="match status" value="2"/>
</dbReference>
<dbReference type="EMBL" id="BJLQ01000006">
    <property type="protein sequence ID" value="GEA83617.1"/>
    <property type="molecule type" value="Genomic_DNA"/>
</dbReference>
<feature type="transmembrane region" description="Helical" evidence="12">
    <location>
        <begin position="897"/>
        <end position="918"/>
    </location>
</feature>
<feature type="transmembrane region" description="Helical" evidence="12">
    <location>
        <begin position="788"/>
        <end position="811"/>
    </location>
</feature>
<evidence type="ECO:0000256" key="10">
    <source>
        <dbReference type="ARBA" id="ARBA00023136"/>
    </source>
</evidence>
<dbReference type="InterPro" id="IPR023214">
    <property type="entry name" value="HAD_sf"/>
</dbReference>
<dbReference type="Gene3D" id="3.40.50.1000">
    <property type="entry name" value="HAD superfamily/HAD-like"/>
    <property type="match status" value="1"/>
</dbReference>
<dbReference type="Pfam" id="PF13246">
    <property type="entry name" value="Cation_ATPase"/>
    <property type="match status" value="1"/>
</dbReference>
<dbReference type="OrthoDB" id="9814270at2"/>
<dbReference type="SUPFAM" id="SSF81660">
    <property type="entry name" value="Metal cation-transporting ATPase, ATP-binding domain N"/>
    <property type="match status" value="1"/>
</dbReference>
<dbReference type="Pfam" id="PF00690">
    <property type="entry name" value="Cation_ATPase_N"/>
    <property type="match status" value="1"/>
</dbReference>
<dbReference type="PROSITE" id="PS00154">
    <property type="entry name" value="ATPASE_E1_E2"/>
    <property type="match status" value="1"/>
</dbReference>
<dbReference type="GO" id="GO:0016887">
    <property type="term" value="F:ATP hydrolysis activity"/>
    <property type="evidence" value="ECO:0007669"/>
    <property type="project" value="InterPro"/>
</dbReference>
<keyword evidence="9 12" id="KW-1133">Transmembrane helix</keyword>
<comment type="catalytic activity">
    <reaction evidence="11">
        <text>ATP + H2O = ADP + phosphate + H(+)</text>
        <dbReference type="Rhea" id="RHEA:13065"/>
        <dbReference type="ChEBI" id="CHEBI:15377"/>
        <dbReference type="ChEBI" id="CHEBI:15378"/>
        <dbReference type="ChEBI" id="CHEBI:30616"/>
        <dbReference type="ChEBI" id="CHEBI:43474"/>
        <dbReference type="ChEBI" id="CHEBI:456216"/>
    </reaction>
</comment>
<dbReference type="Pfam" id="PF00689">
    <property type="entry name" value="Cation_ATPase_C"/>
    <property type="match status" value="1"/>
</dbReference>
<dbReference type="InterPro" id="IPR018303">
    <property type="entry name" value="ATPase_P-typ_P_site"/>
</dbReference>
<dbReference type="GO" id="GO:0005886">
    <property type="term" value="C:plasma membrane"/>
    <property type="evidence" value="ECO:0007669"/>
    <property type="project" value="UniProtKB-SubCell"/>
</dbReference>
<dbReference type="InterPro" id="IPR008250">
    <property type="entry name" value="ATPase_P-typ_transduc_dom_A_sf"/>
</dbReference>
<comment type="subcellular location">
    <subcellularLocation>
        <location evidence="1">Cell membrane</location>
        <topology evidence="1">Multi-pass membrane protein</topology>
    </subcellularLocation>
</comment>
<dbReference type="Gene3D" id="3.40.1110.10">
    <property type="entry name" value="Calcium-transporting ATPase, cytoplasmic domain N"/>
    <property type="match status" value="1"/>
</dbReference>
<feature type="transmembrane region" description="Helical" evidence="12">
    <location>
        <begin position="284"/>
        <end position="308"/>
    </location>
</feature>
<dbReference type="FunFam" id="3.40.50.1000:FF:000028">
    <property type="entry name" value="Calcium-transporting P-type ATPase, putative"/>
    <property type="match status" value="1"/>
</dbReference>
<dbReference type="PRINTS" id="PR00120">
    <property type="entry name" value="HATPASE"/>
</dbReference>
<evidence type="ECO:0000313" key="14">
    <source>
        <dbReference type="EMBL" id="GEA83617.1"/>
    </source>
</evidence>
<keyword evidence="4 12" id="KW-0812">Transmembrane</keyword>
<dbReference type="FunFam" id="2.70.150.10:FF:000160">
    <property type="entry name" value="Sarcoplasmic/endoplasmic reticulum calcium ATPase 1"/>
    <property type="match status" value="1"/>
</dbReference>
<evidence type="ECO:0000256" key="5">
    <source>
        <dbReference type="ARBA" id="ARBA00022741"/>
    </source>
</evidence>
<dbReference type="GO" id="GO:0005524">
    <property type="term" value="F:ATP binding"/>
    <property type="evidence" value="ECO:0007669"/>
    <property type="project" value="UniProtKB-KW"/>
</dbReference>
<evidence type="ECO:0000256" key="8">
    <source>
        <dbReference type="ARBA" id="ARBA00022967"/>
    </source>
</evidence>
<dbReference type="InterPro" id="IPR006068">
    <property type="entry name" value="ATPase_P-typ_cation-transptr_C"/>
</dbReference>
<evidence type="ECO:0000256" key="4">
    <source>
        <dbReference type="ARBA" id="ARBA00022692"/>
    </source>
</evidence>
<feature type="transmembrane region" description="Helical" evidence="12">
    <location>
        <begin position="823"/>
        <end position="842"/>
    </location>
</feature>
<keyword evidence="7" id="KW-0460">Magnesium</keyword>
<proteinExistence type="inferred from homology"/>
<feature type="transmembrane region" description="Helical" evidence="12">
    <location>
        <begin position="58"/>
        <end position="84"/>
    </location>
</feature>
<comment type="similarity">
    <text evidence="2">Belongs to the cation transport ATPase (P-type) (TC 3.A.3) family. Type IIA subfamily.</text>
</comment>
<dbReference type="SFLD" id="SFLDG00002">
    <property type="entry name" value="C1.7:_P-type_atpase_like"/>
    <property type="match status" value="1"/>
</dbReference>
<dbReference type="PANTHER" id="PTHR42861">
    <property type="entry name" value="CALCIUM-TRANSPORTING ATPASE"/>
    <property type="match status" value="1"/>
</dbReference>
<dbReference type="AlphaFoldDB" id="A0A4Y3KHX4"/>
<evidence type="ECO:0000256" key="12">
    <source>
        <dbReference type="SAM" id="Phobius"/>
    </source>
</evidence>
<dbReference type="RefSeq" id="WP_141369193.1">
    <property type="nucleotide sequence ID" value="NZ_BJLQ01000006.1"/>
</dbReference>
<dbReference type="InterPro" id="IPR023299">
    <property type="entry name" value="ATPase_P-typ_cyto_dom_N"/>
</dbReference>
<feature type="transmembrane region" description="Helical" evidence="12">
    <location>
        <begin position="750"/>
        <end position="767"/>
    </location>
</feature>
<dbReference type="Pfam" id="PF00122">
    <property type="entry name" value="E1-E2_ATPase"/>
    <property type="match status" value="1"/>
</dbReference>
<dbReference type="Pfam" id="PF08282">
    <property type="entry name" value="Hydrolase_3"/>
    <property type="match status" value="1"/>
</dbReference>
<comment type="caution">
    <text evidence="14">The sequence shown here is derived from an EMBL/GenBank/DDBJ whole genome shotgun (WGS) entry which is preliminary data.</text>
</comment>
<dbReference type="Gene3D" id="2.70.150.10">
    <property type="entry name" value="Calcium-transporting ATPase, cytoplasmic transduction domain A"/>
    <property type="match status" value="1"/>
</dbReference>
<evidence type="ECO:0000256" key="2">
    <source>
        <dbReference type="ARBA" id="ARBA00005675"/>
    </source>
</evidence>
<evidence type="ECO:0000256" key="7">
    <source>
        <dbReference type="ARBA" id="ARBA00022842"/>
    </source>
</evidence>
<dbReference type="SUPFAM" id="SSF81653">
    <property type="entry name" value="Calcium ATPase, transduction domain A"/>
    <property type="match status" value="1"/>
</dbReference>
<dbReference type="SMART" id="SM00831">
    <property type="entry name" value="Cation_ATPase_N"/>
    <property type="match status" value="1"/>
</dbReference>
<dbReference type="InterPro" id="IPR001757">
    <property type="entry name" value="P_typ_ATPase"/>
</dbReference>
<dbReference type="InterPro" id="IPR044492">
    <property type="entry name" value="P_typ_ATPase_HD_dom"/>
</dbReference>
<keyword evidence="6" id="KW-0067">ATP-binding</keyword>
<evidence type="ECO:0000256" key="1">
    <source>
        <dbReference type="ARBA" id="ARBA00004651"/>
    </source>
</evidence>
<evidence type="ECO:0000259" key="13">
    <source>
        <dbReference type="SMART" id="SM00831"/>
    </source>
</evidence>
<organism evidence="14 15">
    <name type="scientific">Cellulomonas gelida</name>
    <dbReference type="NCBI Taxonomy" id="1712"/>
    <lineage>
        <taxon>Bacteria</taxon>
        <taxon>Bacillati</taxon>
        <taxon>Actinomycetota</taxon>
        <taxon>Actinomycetes</taxon>
        <taxon>Micrococcales</taxon>
        <taxon>Cellulomonadaceae</taxon>
        <taxon>Cellulomonas</taxon>
    </lineage>
</organism>
<feature type="domain" description="Cation-transporting P-type ATPase N-terminal" evidence="13">
    <location>
        <begin position="13"/>
        <end position="86"/>
    </location>
</feature>
<evidence type="ECO:0000256" key="9">
    <source>
        <dbReference type="ARBA" id="ARBA00022989"/>
    </source>
</evidence>
<keyword evidence="8" id="KW-1278">Translocase</keyword>
<accession>A0A4Y3KHX4</accession>
<reference evidence="14 15" key="1">
    <citation type="submission" date="2019-06" db="EMBL/GenBank/DDBJ databases">
        <title>Whole genome shotgun sequence of Cellulomonas gelida NBRC 3748.</title>
        <authorList>
            <person name="Hosoyama A."/>
            <person name="Uohara A."/>
            <person name="Ohji S."/>
            <person name="Ichikawa N."/>
        </authorList>
    </citation>
    <scope>NUCLEOTIDE SEQUENCE [LARGE SCALE GENOMIC DNA]</scope>
    <source>
        <strain evidence="14 15">NBRC 3748</strain>
    </source>
</reference>
<protein>
    <submittedName>
        <fullName evidence="14">Carbonate dehydratase</fullName>
    </submittedName>
</protein>
<dbReference type="InterPro" id="IPR004014">
    <property type="entry name" value="ATPase_P-typ_cation-transptr_N"/>
</dbReference>
<evidence type="ECO:0000313" key="15">
    <source>
        <dbReference type="Proteomes" id="UP000320461"/>
    </source>
</evidence>
<keyword evidence="10 12" id="KW-0472">Membrane</keyword>
<evidence type="ECO:0000256" key="3">
    <source>
        <dbReference type="ARBA" id="ARBA00022553"/>
    </source>
</evidence>
<dbReference type="SUPFAM" id="SSF56784">
    <property type="entry name" value="HAD-like"/>
    <property type="match status" value="1"/>
</dbReference>
<gene>
    <name evidence="14" type="ORF">CGE01nite_08680</name>
</gene>
<name>A0A4Y3KHX4_9CELL</name>
<dbReference type="InterPro" id="IPR023298">
    <property type="entry name" value="ATPase_P-typ_TM_dom_sf"/>
</dbReference>
<dbReference type="SFLD" id="SFLDS00003">
    <property type="entry name" value="Haloacid_Dehalogenase"/>
    <property type="match status" value="1"/>
</dbReference>
<dbReference type="PRINTS" id="PR00119">
    <property type="entry name" value="CATATPASE"/>
</dbReference>
<feature type="transmembrane region" description="Helical" evidence="12">
    <location>
        <begin position="720"/>
        <end position="744"/>
    </location>
</feature>
<dbReference type="SFLD" id="SFLDF00027">
    <property type="entry name" value="p-type_atpase"/>
    <property type="match status" value="1"/>
</dbReference>
<dbReference type="InterPro" id="IPR059000">
    <property type="entry name" value="ATPase_P-type_domA"/>
</dbReference>
<dbReference type="Gene3D" id="1.20.1110.10">
    <property type="entry name" value="Calcium-transporting ATPase, transmembrane domain"/>
    <property type="match status" value="1"/>
</dbReference>